<dbReference type="InterPro" id="IPR001584">
    <property type="entry name" value="Integrase_cat-core"/>
</dbReference>
<dbReference type="InterPro" id="IPR008042">
    <property type="entry name" value="Retrotrans_Pao"/>
</dbReference>
<dbReference type="InterPro" id="IPR043502">
    <property type="entry name" value="DNA/RNA_pol_sf"/>
</dbReference>
<accession>A0A085NFH7</accession>
<proteinExistence type="predicted"/>
<dbReference type="GO" id="GO:0015074">
    <property type="term" value="P:DNA integration"/>
    <property type="evidence" value="ECO:0007669"/>
    <property type="project" value="InterPro"/>
</dbReference>
<dbReference type="InterPro" id="IPR036397">
    <property type="entry name" value="RNaseH_sf"/>
</dbReference>
<dbReference type="PROSITE" id="PS50994">
    <property type="entry name" value="INTEGRASE"/>
    <property type="match status" value="1"/>
</dbReference>
<reference evidence="2" key="1">
    <citation type="journal article" date="2014" name="Nat. Genet.">
        <title>Genome and transcriptome of the porcine whipworm Trichuris suis.</title>
        <authorList>
            <person name="Jex A.R."/>
            <person name="Nejsum P."/>
            <person name="Schwarz E.M."/>
            <person name="Hu L."/>
            <person name="Young N.D."/>
            <person name="Hall R.S."/>
            <person name="Korhonen P.K."/>
            <person name="Liao S."/>
            <person name="Thamsborg S."/>
            <person name="Xia J."/>
            <person name="Xu P."/>
            <person name="Wang S."/>
            <person name="Scheerlinck J.P."/>
            <person name="Hofmann A."/>
            <person name="Sternberg P.W."/>
            <person name="Wang J."/>
            <person name="Gasser R.B."/>
        </authorList>
    </citation>
    <scope>NUCLEOTIDE SEQUENCE [LARGE SCALE GENOMIC DNA]</scope>
    <source>
        <strain evidence="2">DCEP-RM93F</strain>
    </source>
</reference>
<organism evidence="2">
    <name type="scientific">Trichuris suis</name>
    <name type="common">pig whipworm</name>
    <dbReference type="NCBI Taxonomy" id="68888"/>
    <lineage>
        <taxon>Eukaryota</taxon>
        <taxon>Metazoa</taxon>
        <taxon>Ecdysozoa</taxon>
        <taxon>Nematoda</taxon>
        <taxon>Enoplea</taxon>
        <taxon>Dorylaimia</taxon>
        <taxon>Trichinellida</taxon>
        <taxon>Trichuridae</taxon>
        <taxon>Trichuris</taxon>
    </lineage>
</organism>
<dbReference type="GO" id="GO:0042575">
    <property type="term" value="C:DNA polymerase complex"/>
    <property type="evidence" value="ECO:0007669"/>
    <property type="project" value="UniProtKB-ARBA"/>
</dbReference>
<protein>
    <recommendedName>
        <fullName evidence="1">Integrase catalytic domain-containing protein</fullName>
    </recommendedName>
</protein>
<evidence type="ECO:0000259" key="1">
    <source>
        <dbReference type="PROSITE" id="PS50994"/>
    </source>
</evidence>
<dbReference type="Proteomes" id="UP000030758">
    <property type="component" value="Unassembled WGS sequence"/>
</dbReference>
<dbReference type="Pfam" id="PF18701">
    <property type="entry name" value="DUF5641"/>
    <property type="match status" value="1"/>
</dbReference>
<name>A0A085NFH7_9BILA</name>
<dbReference type="SUPFAM" id="SSF56672">
    <property type="entry name" value="DNA/RNA polymerases"/>
    <property type="match status" value="1"/>
</dbReference>
<dbReference type="GO" id="GO:0003676">
    <property type="term" value="F:nucleic acid binding"/>
    <property type="evidence" value="ECO:0007669"/>
    <property type="project" value="InterPro"/>
</dbReference>
<sequence>MRVHVFGVTSSPSCCIYALRQVAEAHRNTFPETADRILKGIYVDNLLDSVDTVKEAQALYQQIVTILGNSGFRMRKWASSSRNLLAKIPPTPVTVEARIRLQELWVAKYGWDDTPDQQFLVRWKAWLADMSNLSSLTVPRCVCPTRGQTELHIFSDASKVAYGAVAYLRVSPDRNNPHITLLMARARVAPIRQMTTPRLELQAAVIAVTLASSITKGSSLCIGDVTFWTDSSVVLHWLNGDGRRYSQFVENRASEILNASVADQWRFVPSKENPADDLSRGLTVTSLHCDHRWFKGPKFFHRHRSDWPTFELPFKGIKKQYLEELVVTRALQLKRSDGNNDAIVDAISRVSELHRLLRIIRLVQRFVNLCRRSRANCTHPDIETSTFANAWKLCIRKVQEECFSTEINLLKTKATIPARSRLRQLNPFLDEFGIIRVGGRLKHTHLSAEAKHPPILSSKHHFTTILIEQVHKDRLHSGTEDTLAEWRARARVIDGRAAVRRAIYNCVICRKNQARPVAPLMAQLPQCHVKKPAHVFASTGIDYFGLISVSERRSSVKRWICLFTCMAVRAVHLEINGSLREGACHQYVYDNGTNFVAGQREVPGVQRLNSTHISEYMAQRGVKWQFNPPGAPHFGGAWERLIRSVKRPLSVALSGQRLTDEVLQTVIVKVEGLLNGRPLIHVSHHPNDEKPLTPNHFLLGRPYAMIPPDVFHDKEITSRRYWRVAQTIVDQFWRRWMREYLPTLNRGRAERSKQENIKPGI</sequence>
<dbReference type="EMBL" id="KL367507">
    <property type="protein sequence ID" value="KFD68223.1"/>
    <property type="molecule type" value="Genomic_DNA"/>
</dbReference>
<dbReference type="SUPFAM" id="SSF53098">
    <property type="entry name" value="Ribonuclease H-like"/>
    <property type="match status" value="1"/>
</dbReference>
<feature type="domain" description="Integrase catalytic" evidence="1">
    <location>
        <begin position="515"/>
        <end position="702"/>
    </location>
</feature>
<dbReference type="Pfam" id="PF05380">
    <property type="entry name" value="Peptidase_A17"/>
    <property type="match status" value="1"/>
</dbReference>
<dbReference type="PANTHER" id="PTHR47331">
    <property type="entry name" value="PHD-TYPE DOMAIN-CONTAINING PROTEIN"/>
    <property type="match status" value="1"/>
</dbReference>
<dbReference type="AlphaFoldDB" id="A0A085NFH7"/>
<dbReference type="InterPro" id="IPR040676">
    <property type="entry name" value="DUF5641"/>
</dbReference>
<dbReference type="Gene3D" id="3.30.420.10">
    <property type="entry name" value="Ribonuclease H-like superfamily/Ribonuclease H"/>
    <property type="match status" value="1"/>
</dbReference>
<dbReference type="InterPro" id="IPR012337">
    <property type="entry name" value="RNaseH-like_sf"/>
</dbReference>
<gene>
    <name evidence="2" type="ORF">M514_19705</name>
</gene>
<evidence type="ECO:0000313" key="2">
    <source>
        <dbReference type="EMBL" id="KFD68223.1"/>
    </source>
</evidence>